<feature type="region of interest" description="Disordered" evidence="1">
    <location>
        <begin position="54"/>
        <end position="86"/>
    </location>
</feature>
<evidence type="ECO:0000313" key="3">
    <source>
        <dbReference type="Proteomes" id="UP001187415"/>
    </source>
</evidence>
<reference evidence="2" key="1">
    <citation type="submission" date="2023-07" db="EMBL/GenBank/DDBJ databases">
        <title>Chromosome-level Genome Assembly of Striped Snakehead (Channa striata).</title>
        <authorList>
            <person name="Liu H."/>
        </authorList>
    </citation>
    <scope>NUCLEOTIDE SEQUENCE</scope>
    <source>
        <strain evidence="2">Gz</strain>
        <tissue evidence="2">Muscle</tissue>
    </source>
</reference>
<evidence type="ECO:0000256" key="1">
    <source>
        <dbReference type="SAM" id="MobiDB-lite"/>
    </source>
</evidence>
<evidence type="ECO:0000313" key="2">
    <source>
        <dbReference type="EMBL" id="KAK2828021.1"/>
    </source>
</evidence>
<dbReference type="PROSITE" id="PS51257">
    <property type="entry name" value="PROKAR_LIPOPROTEIN"/>
    <property type="match status" value="1"/>
</dbReference>
<sequence length="86" mass="9914">MRATKCVDTLCALMPPPPHHWWHVVTLLGCSILRLDRYEVEDCRKEEWRAQQRVQGPIQIPNRSSLPSRLKNRMDFSVTQSNAAGS</sequence>
<comment type="caution">
    <text evidence="2">The sequence shown here is derived from an EMBL/GenBank/DDBJ whole genome shotgun (WGS) entry which is preliminary data.</text>
</comment>
<dbReference type="Proteomes" id="UP001187415">
    <property type="component" value="Unassembled WGS sequence"/>
</dbReference>
<organism evidence="2 3">
    <name type="scientific">Channa striata</name>
    <name type="common">Snakehead murrel</name>
    <name type="synonym">Ophicephalus striatus</name>
    <dbReference type="NCBI Taxonomy" id="64152"/>
    <lineage>
        <taxon>Eukaryota</taxon>
        <taxon>Metazoa</taxon>
        <taxon>Chordata</taxon>
        <taxon>Craniata</taxon>
        <taxon>Vertebrata</taxon>
        <taxon>Euteleostomi</taxon>
        <taxon>Actinopterygii</taxon>
        <taxon>Neopterygii</taxon>
        <taxon>Teleostei</taxon>
        <taxon>Neoteleostei</taxon>
        <taxon>Acanthomorphata</taxon>
        <taxon>Anabantaria</taxon>
        <taxon>Anabantiformes</taxon>
        <taxon>Channoidei</taxon>
        <taxon>Channidae</taxon>
        <taxon>Channa</taxon>
    </lineage>
</organism>
<name>A0AA88M0C0_CHASR</name>
<proteinExistence type="predicted"/>
<dbReference type="AlphaFoldDB" id="A0AA88M0C0"/>
<dbReference type="EMBL" id="JAUPFM010000015">
    <property type="protein sequence ID" value="KAK2828021.1"/>
    <property type="molecule type" value="Genomic_DNA"/>
</dbReference>
<gene>
    <name evidence="2" type="ORF">Q5P01_019055</name>
</gene>
<keyword evidence="3" id="KW-1185">Reference proteome</keyword>
<protein>
    <submittedName>
        <fullName evidence="2">Uncharacterized protein</fullName>
    </submittedName>
</protein>
<accession>A0AA88M0C0</accession>
<feature type="compositionally biased region" description="Polar residues" evidence="1">
    <location>
        <begin position="77"/>
        <end position="86"/>
    </location>
</feature>